<dbReference type="SMART" id="SM00219">
    <property type="entry name" value="TyrKc"/>
    <property type="match status" value="1"/>
</dbReference>
<feature type="compositionally biased region" description="Polar residues" evidence="4">
    <location>
        <begin position="275"/>
        <end position="287"/>
    </location>
</feature>
<feature type="compositionally biased region" description="Polar residues" evidence="4">
    <location>
        <begin position="528"/>
        <end position="541"/>
    </location>
</feature>
<feature type="region of interest" description="Disordered" evidence="4">
    <location>
        <begin position="172"/>
        <end position="229"/>
    </location>
</feature>
<feature type="compositionally biased region" description="Polar residues" evidence="4">
    <location>
        <begin position="375"/>
        <end position="385"/>
    </location>
</feature>
<dbReference type="OrthoDB" id="4062651at2759"/>
<gene>
    <name evidence="6" type="ORF">M408DRAFT_119541</name>
</gene>
<reference evidence="6 7" key="1">
    <citation type="submission" date="2014-04" db="EMBL/GenBank/DDBJ databases">
        <authorList>
            <consortium name="DOE Joint Genome Institute"/>
            <person name="Kuo A."/>
            <person name="Zuccaro A."/>
            <person name="Kohler A."/>
            <person name="Nagy L.G."/>
            <person name="Floudas D."/>
            <person name="Copeland A."/>
            <person name="Barry K.W."/>
            <person name="Cichocki N."/>
            <person name="Veneault-Fourrey C."/>
            <person name="LaButti K."/>
            <person name="Lindquist E.A."/>
            <person name="Lipzen A."/>
            <person name="Lundell T."/>
            <person name="Morin E."/>
            <person name="Murat C."/>
            <person name="Sun H."/>
            <person name="Tunlid A."/>
            <person name="Henrissat B."/>
            <person name="Grigoriev I.V."/>
            <person name="Hibbett D.S."/>
            <person name="Martin F."/>
            <person name="Nordberg H.P."/>
            <person name="Cantor M.N."/>
            <person name="Hua S.X."/>
        </authorList>
    </citation>
    <scope>NUCLEOTIDE SEQUENCE [LARGE SCALE GENOMIC DNA]</scope>
    <source>
        <strain evidence="6 7">MAFF 305830</strain>
    </source>
</reference>
<feature type="compositionally biased region" description="Polar residues" evidence="4">
    <location>
        <begin position="249"/>
        <end position="261"/>
    </location>
</feature>
<dbReference type="Proteomes" id="UP000054097">
    <property type="component" value="Unassembled WGS sequence"/>
</dbReference>
<dbReference type="InterPro" id="IPR051931">
    <property type="entry name" value="PAK3-like"/>
</dbReference>
<dbReference type="HOGENOM" id="CLU_267380_0_0_1"/>
<feature type="compositionally biased region" description="Polar residues" evidence="4">
    <location>
        <begin position="967"/>
        <end position="988"/>
    </location>
</feature>
<feature type="compositionally biased region" description="Polar residues" evidence="4">
    <location>
        <begin position="1002"/>
        <end position="1011"/>
    </location>
</feature>
<dbReference type="PANTHER" id="PTHR45832:SF22">
    <property type="entry name" value="SERINE_THREONINE-PROTEIN KINASE SAMKA-RELATED"/>
    <property type="match status" value="1"/>
</dbReference>
<dbReference type="InterPro" id="IPR011009">
    <property type="entry name" value="Kinase-like_dom_sf"/>
</dbReference>
<keyword evidence="3" id="KW-0067">ATP-binding</keyword>
<feature type="compositionally biased region" description="Polar residues" evidence="4">
    <location>
        <begin position="421"/>
        <end position="439"/>
    </location>
</feature>
<keyword evidence="7" id="KW-1185">Reference proteome</keyword>
<feature type="compositionally biased region" description="Basic and acidic residues" evidence="4">
    <location>
        <begin position="838"/>
        <end position="855"/>
    </location>
</feature>
<evidence type="ECO:0000256" key="1">
    <source>
        <dbReference type="ARBA" id="ARBA00008874"/>
    </source>
</evidence>
<feature type="compositionally biased region" description="Polar residues" evidence="4">
    <location>
        <begin position="629"/>
        <end position="638"/>
    </location>
</feature>
<feature type="compositionally biased region" description="Low complexity" evidence="4">
    <location>
        <begin position="598"/>
        <end position="607"/>
    </location>
</feature>
<keyword evidence="2" id="KW-0547">Nucleotide-binding</keyword>
<feature type="compositionally biased region" description="Polar residues" evidence="4">
    <location>
        <begin position="567"/>
        <end position="590"/>
    </location>
</feature>
<sequence>MNHGQVRYGNAYSPYPYGNPNSHNLNASTTSISSLASTSSKLLGLFKSSKDKDKAPPVPEKDYPYLGGRNALPSTSSISITLSDAGTTASSNHSGSVAGKARDRAAGLFKMGNKKSKKNKERDLQAQQTSISVPWNVKHEMHIDDGLKGFPPEWENSLLQLGYTPEEIQEMVAQKQRQRGPSMSINGPSAGGSSSKPSSHHTNPSTSSSQYRYPTPPQQYVPPVPQASSSAYQPLTLQTDISSTFGDLEQYQTQSKTNSPATRAPLRNPIHRSDSPANSIRSNGTNNQRERASPVPSLTREREPVFQPSNLSTSSHGPMQARKPVAPVRPAPPPPLFSEASISTSKANAYKPPRVIAVNGDEDSDDENLPLGDLVSSNKESQQTARALANHKPAGSVGTTASQNKGTRKDSEEQDAEDDTPTTASQNHTGAPGSSSTNLLPPKISMDAPPRLSLSTLTIPRISLSLGSLDLGLGLDSDEKPKEKGSGGKDRGESQTIEWSESLFAALPSATAFDGFRTSVIRKGDSSGRGSPASNYNSPIGSTGARASPGTLGQSPATAVSRGASPLTGSTFGFGSPIQSREPSPTTAGTGVTLVAPSSSRSHMLSSPQELSPAGRSSAGQSPMDDTRSTQAGNSPLLTPSPVRDLARDSVSSYATERASMSSFGETEFGEGHEDEDGMGEAVVVTRATAVKLARAPSMALQRSFDVLSGANAQASTTQATGQYRGVMGQASAQVVNVRPRGESDAKMPPYAALQAQRLLYQNSGFDDDDDDDSDEDSDEDDVEDEDDEDEDPESRNTIRLGDADAGRLMNAVMKSGGVLDAQQQKDLGSSAAFGGVNDRRPLSTATIRKEERPISTDTIQGVKISRDDEIHPEERPAVEEAEQDDEDSSALDDWLEANDSEDPDPSSPAIEESVVAASPGNDSVVSDYDDTDHPLLDAYTTEDAGGDYGDRSPDSLYEAEDGESSLGPQSARSYDQESPSSENSIQDSPLAPIVPGRTRGLSKSSQSSAHARTPGTGSGSGSSAGAGSYNPHRSSMVYTPTAVAKQLSVQQKDILKSLLGYIRSGDPSSIYGDLQQVAEGESGGIYAARVLNAKSSSVRVAIKKVRVEDETRPKIDTLKREMGLFSRIRHENILSYGEMRLSLDGDVELWIRMELMERSLADLLGLIPEGLALEERHVSRFAKDIASGLAYLEKLFIAHRDIRSDNVLVSGNDGCAKLGAQNSFPLRFDTDFF</sequence>
<feature type="compositionally biased region" description="Low complexity" evidence="4">
    <location>
        <begin position="186"/>
        <end position="213"/>
    </location>
</feature>
<dbReference type="Gene3D" id="1.10.510.10">
    <property type="entry name" value="Transferase(Phosphotransferase) domain 1"/>
    <property type="match status" value="1"/>
</dbReference>
<dbReference type="SUPFAM" id="SSF56112">
    <property type="entry name" value="Protein kinase-like (PK-like)"/>
    <property type="match status" value="1"/>
</dbReference>
<feature type="region of interest" description="Disordered" evidence="4">
    <location>
        <begin position="471"/>
        <end position="497"/>
    </location>
</feature>
<feature type="region of interest" description="Disordered" evidence="4">
    <location>
        <begin position="829"/>
        <end position="1034"/>
    </location>
</feature>
<feature type="region of interest" description="Disordered" evidence="4">
    <location>
        <begin position="249"/>
        <end position="447"/>
    </location>
</feature>
<evidence type="ECO:0000256" key="4">
    <source>
        <dbReference type="SAM" id="MobiDB-lite"/>
    </source>
</evidence>
<organism evidence="6 7">
    <name type="scientific">Serendipita vermifera MAFF 305830</name>
    <dbReference type="NCBI Taxonomy" id="933852"/>
    <lineage>
        <taxon>Eukaryota</taxon>
        <taxon>Fungi</taxon>
        <taxon>Dikarya</taxon>
        <taxon>Basidiomycota</taxon>
        <taxon>Agaricomycotina</taxon>
        <taxon>Agaricomycetes</taxon>
        <taxon>Sebacinales</taxon>
        <taxon>Serendipitaceae</taxon>
        <taxon>Serendipita</taxon>
    </lineage>
</organism>
<dbReference type="EMBL" id="KN824289">
    <property type="protein sequence ID" value="KIM29159.1"/>
    <property type="molecule type" value="Genomic_DNA"/>
</dbReference>
<dbReference type="InterPro" id="IPR020635">
    <property type="entry name" value="Tyr_kinase_cat_dom"/>
</dbReference>
<dbReference type="Gene3D" id="3.90.810.10">
    <property type="entry name" value="CRIB domain"/>
    <property type="match status" value="1"/>
</dbReference>
<dbReference type="Gene3D" id="3.30.200.20">
    <property type="entry name" value="Phosphorylase Kinase, domain 1"/>
    <property type="match status" value="1"/>
</dbReference>
<dbReference type="GO" id="GO:0004713">
    <property type="term" value="F:protein tyrosine kinase activity"/>
    <property type="evidence" value="ECO:0007669"/>
    <property type="project" value="InterPro"/>
</dbReference>
<feature type="region of interest" description="Disordered" evidence="4">
    <location>
        <begin position="522"/>
        <end position="678"/>
    </location>
</feature>
<comment type="similarity">
    <text evidence="1">Belongs to the protein kinase superfamily. STE Ser/Thr protein kinase family. STE20 subfamily.</text>
</comment>
<dbReference type="PANTHER" id="PTHR45832">
    <property type="entry name" value="SERINE/THREONINE-PROTEIN KINASE SAMKA-RELATED-RELATED"/>
    <property type="match status" value="1"/>
</dbReference>
<feature type="domain" description="Protein kinase" evidence="5">
    <location>
        <begin position="1072"/>
        <end position="1234"/>
    </location>
</feature>
<protein>
    <recommendedName>
        <fullName evidence="5">Protein kinase domain-containing protein</fullName>
    </recommendedName>
</protein>
<feature type="compositionally biased region" description="Pro residues" evidence="4">
    <location>
        <begin position="327"/>
        <end position="336"/>
    </location>
</feature>
<dbReference type="STRING" id="933852.A0A0C3BAP0"/>
<feature type="compositionally biased region" description="Basic and acidic residues" evidence="4">
    <location>
        <begin position="48"/>
        <end position="63"/>
    </location>
</feature>
<feature type="compositionally biased region" description="Acidic residues" evidence="4">
    <location>
        <begin position="766"/>
        <end position="793"/>
    </location>
</feature>
<feature type="compositionally biased region" description="Acidic residues" evidence="4">
    <location>
        <begin position="880"/>
        <end position="905"/>
    </location>
</feature>
<feature type="compositionally biased region" description="Pro residues" evidence="4">
    <location>
        <begin position="214"/>
        <end position="225"/>
    </location>
</feature>
<feature type="compositionally biased region" description="Basic and acidic residues" evidence="4">
    <location>
        <begin position="477"/>
        <end position="493"/>
    </location>
</feature>
<reference evidence="7" key="2">
    <citation type="submission" date="2015-01" db="EMBL/GenBank/DDBJ databases">
        <title>Evolutionary Origins and Diversification of the Mycorrhizal Mutualists.</title>
        <authorList>
            <consortium name="DOE Joint Genome Institute"/>
            <consortium name="Mycorrhizal Genomics Consortium"/>
            <person name="Kohler A."/>
            <person name="Kuo A."/>
            <person name="Nagy L.G."/>
            <person name="Floudas D."/>
            <person name="Copeland A."/>
            <person name="Barry K.W."/>
            <person name="Cichocki N."/>
            <person name="Veneault-Fourrey C."/>
            <person name="LaButti K."/>
            <person name="Lindquist E.A."/>
            <person name="Lipzen A."/>
            <person name="Lundell T."/>
            <person name="Morin E."/>
            <person name="Murat C."/>
            <person name="Riley R."/>
            <person name="Ohm R."/>
            <person name="Sun H."/>
            <person name="Tunlid A."/>
            <person name="Henrissat B."/>
            <person name="Grigoriev I.V."/>
            <person name="Hibbett D.S."/>
            <person name="Martin F."/>
        </authorList>
    </citation>
    <scope>NUCLEOTIDE SEQUENCE [LARGE SCALE GENOMIC DNA]</scope>
    <source>
        <strain evidence="7">MAFF 305830</strain>
    </source>
</reference>
<feature type="region of interest" description="Disordered" evidence="4">
    <location>
        <begin position="48"/>
        <end position="67"/>
    </location>
</feature>
<evidence type="ECO:0000256" key="3">
    <source>
        <dbReference type="ARBA" id="ARBA00022840"/>
    </source>
</evidence>
<feature type="compositionally biased region" description="Basic and acidic residues" evidence="4">
    <location>
        <begin position="794"/>
        <end position="806"/>
    </location>
</feature>
<evidence type="ECO:0000313" key="7">
    <source>
        <dbReference type="Proteomes" id="UP000054097"/>
    </source>
</evidence>
<proteinExistence type="inferred from homology"/>
<dbReference type="AlphaFoldDB" id="A0A0C3BAP0"/>
<dbReference type="GO" id="GO:0005524">
    <property type="term" value="F:ATP binding"/>
    <property type="evidence" value="ECO:0007669"/>
    <property type="project" value="UniProtKB-KW"/>
</dbReference>
<evidence type="ECO:0000256" key="2">
    <source>
        <dbReference type="ARBA" id="ARBA00022741"/>
    </source>
</evidence>
<dbReference type="PROSITE" id="PS50011">
    <property type="entry name" value="PROTEIN_KINASE_DOM"/>
    <property type="match status" value="1"/>
</dbReference>
<name>A0A0C3BAP0_SERVB</name>
<feature type="compositionally biased region" description="Basic and acidic residues" evidence="4">
    <location>
        <begin position="865"/>
        <end position="879"/>
    </location>
</feature>
<feature type="region of interest" description="Disordered" evidence="4">
    <location>
        <begin position="758"/>
        <end position="806"/>
    </location>
</feature>
<dbReference type="InterPro" id="IPR000719">
    <property type="entry name" value="Prot_kinase_dom"/>
</dbReference>
<accession>A0A0C3BAP0</accession>
<evidence type="ECO:0000259" key="5">
    <source>
        <dbReference type="PROSITE" id="PS50011"/>
    </source>
</evidence>
<dbReference type="Pfam" id="PF00069">
    <property type="entry name" value="Pkinase"/>
    <property type="match status" value="1"/>
</dbReference>
<evidence type="ECO:0000313" key="6">
    <source>
        <dbReference type="EMBL" id="KIM29159.1"/>
    </source>
</evidence>
<feature type="compositionally biased region" description="Polar residues" evidence="4">
    <location>
        <begin position="307"/>
        <end position="317"/>
    </location>
</feature>
<dbReference type="InterPro" id="IPR036936">
    <property type="entry name" value="CRIB_dom_sf"/>
</dbReference>